<protein>
    <submittedName>
        <fullName evidence="1">Uncharacterized protein</fullName>
    </submittedName>
</protein>
<accession>A0ACB8GNG1</accession>
<keyword evidence="2" id="KW-1185">Reference proteome</keyword>
<evidence type="ECO:0000313" key="1">
    <source>
        <dbReference type="EMBL" id="KAH9477258.1"/>
    </source>
</evidence>
<dbReference type="Proteomes" id="UP000664032">
    <property type="component" value="Unassembled WGS sequence"/>
</dbReference>
<gene>
    <name evidence="1" type="ORF">JR316_0011177</name>
</gene>
<sequence>MSQQTHIDWAQGSAFVQKGTIYVSPNCKRVVIIPPAEVDVTNPFEQKATRAEPRRRDLDLEGVKQPVRWHDQYGWIAFIPLAPSFVSLPFNFLCWSPKILRNKPHKSPATYEMEWHSVKEWRQLDENITLLCEKIRLWCRVPGTPPPSPKSFGYDLRYSSEADAQRSFEATRNAFILWMGYLSYLVAQSRREIYSKHIKHDPKSPVPAWHERLRAEHPDISEVWLDGLYHSNVFSFNARTPRVGMVYELSSTHATRPPIEWLLEHHVPVYYPWRMREEEIFLTHKILNLELRPPRDLLAATLTDLFKSMDVSLAAAFARKFFNKSHSTEGLTMKSLGDEYSTTLVYSILSNDFAHNSEALDQHMSQPYEELEKKLQKRDEEQRQLAIDSANLPTLRMIELANENHKLLTSVHDDWDAYWAARVEERRRILAKETPEARQARLNRENNPSVVRSKVFVWKTLVSTEGASVYMREHIATSRNSIEEAKLRPHRKVYNGVTDEWDLCRDLEPPAELAGASAMLDQCIQAQTRPARGQHRRGRGVRPAKQPRQHPKPAPAEEEWEGVPWYDTIEPDPDAPVASTSALPPARNPSPPPLPPNNPPVIEVPTPSSSRDRPRRAPTTPPRPTLGRRLRSRSPTPPEVATRSRPRARRSPESESRVQQSPPAVVEDFEMEEPGPSVEDENADVEMTMDAPATDVVQPQPITPDNDMVRCLRQSYGYLPGTTTTPCAAADWDELVETFGFTELLTPEVTLDARQHIKQFYLACIEPTSTEMPAALSDLNTHSLTSLSRLLDLSQIHRPHENLFVFSEPRSEEHEWMLGVETAEIALYVCRLRLEHSWAPIDSLTKMLLERGVPCRTLMGIEMSGRCSTVQEPYTPRSVRPSAYKFGVDDFEAYRLQCENIIKHQQHGRAALLRGGLVGRIASEFLSVDDGLAGPSKEIIQNRQGFIVPAGDTTWCYCNDQLTENELSIICGTYTLYTATKGQITVKSWFPPPNLWQVPPSMNGSQWVEWTPANEAWYRERVEDIRTRQAQPLTRVQWKSILRGTPPSRKLLAAASQRAQAFVNGHVPVVPTYRVRPGLTARPRCIKDKTAKWQRQEASRGSAAAATGGDGGTTGGDGGMTGGEGRRQWQRRPGVAAQQHAAECVSWWAASGRDGGTTRGDVVTTGGDGGTTGGDGGTTGGDGGTTGVDSGMTGGEAGGSGSGGPVWRRNNTQQSVCRGGRRLDATAGRRAVTS</sequence>
<comment type="caution">
    <text evidence="1">The sequence shown here is derived from an EMBL/GenBank/DDBJ whole genome shotgun (WGS) entry which is preliminary data.</text>
</comment>
<organism evidence="1 2">
    <name type="scientific">Psilocybe cubensis</name>
    <name type="common">Psychedelic mushroom</name>
    <name type="synonym">Stropharia cubensis</name>
    <dbReference type="NCBI Taxonomy" id="181762"/>
    <lineage>
        <taxon>Eukaryota</taxon>
        <taxon>Fungi</taxon>
        <taxon>Dikarya</taxon>
        <taxon>Basidiomycota</taxon>
        <taxon>Agaricomycotina</taxon>
        <taxon>Agaricomycetes</taxon>
        <taxon>Agaricomycetidae</taxon>
        <taxon>Agaricales</taxon>
        <taxon>Agaricineae</taxon>
        <taxon>Strophariaceae</taxon>
        <taxon>Psilocybe</taxon>
    </lineage>
</organism>
<name>A0ACB8GNG1_PSICU</name>
<dbReference type="EMBL" id="JAFIQS020000010">
    <property type="protein sequence ID" value="KAH9477258.1"/>
    <property type="molecule type" value="Genomic_DNA"/>
</dbReference>
<proteinExistence type="predicted"/>
<evidence type="ECO:0000313" key="2">
    <source>
        <dbReference type="Proteomes" id="UP000664032"/>
    </source>
</evidence>
<reference evidence="1" key="1">
    <citation type="submission" date="2021-10" db="EMBL/GenBank/DDBJ databases">
        <title>Psilocybe cubensis genome.</title>
        <authorList>
            <person name="Mckernan K.J."/>
            <person name="Crawford S."/>
            <person name="Trippe A."/>
            <person name="Kane L.T."/>
            <person name="Mclaughlin S."/>
        </authorList>
    </citation>
    <scope>NUCLEOTIDE SEQUENCE</scope>
    <source>
        <strain evidence="1">MGC-MH-2018</strain>
    </source>
</reference>